<dbReference type="Proteomes" id="UP000434582">
    <property type="component" value="Unassembled WGS sequence"/>
</dbReference>
<protein>
    <submittedName>
        <fullName evidence="1">Gamma-glutamyltransferase</fullName>
    </submittedName>
</protein>
<reference evidence="1 2" key="1">
    <citation type="submission" date="2019-10" db="EMBL/GenBank/DDBJ databases">
        <title>Draft whole-genome sequence of the purple nonsulfur photosynthetic bacterium Roseospira navarrensis DSM 15114.</title>
        <authorList>
            <person name="Kyndt J.A."/>
            <person name="Meyer T.E."/>
        </authorList>
    </citation>
    <scope>NUCLEOTIDE SEQUENCE [LARGE SCALE GENOMIC DNA]</scope>
    <source>
        <strain evidence="1 2">DSM 15114</strain>
    </source>
</reference>
<dbReference type="RefSeq" id="WP_153344604.1">
    <property type="nucleotide sequence ID" value="NZ_WIVE01000038.1"/>
</dbReference>
<dbReference type="AlphaFoldDB" id="A0A7X1ZEV9"/>
<dbReference type="GO" id="GO:0016740">
    <property type="term" value="F:transferase activity"/>
    <property type="evidence" value="ECO:0007669"/>
    <property type="project" value="UniProtKB-KW"/>
</dbReference>
<dbReference type="Gene3D" id="1.10.246.130">
    <property type="match status" value="1"/>
</dbReference>
<dbReference type="InterPro" id="IPR043137">
    <property type="entry name" value="GGT_ssub_C"/>
</dbReference>
<dbReference type="InterPro" id="IPR029055">
    <property type="entry name" value="Ntn_hydrolases_N"/>
</dbReference>
<dbReference type="PANTHER" id="PTHR43881:SF5">
    <property type="entry name" value="GAMMA-GLUTAMYLTRANSPEPTIDASE"/>
    <property type="match status" value="1"/>
</dbReference>
<keyword evidence="1" id="KW-0808">Transferase</keyword>
<feature type="non-terminal residue" evidence="1">
    <location>
        <position position="1"/>
    </location>
</feature>
<dbReference type="InterPro" id="IPR052896">
    <property type="entry name" value="GGT-like_enzyme"/>
</dbReference>
<dbReference type="Pfam" id="PF01019">
    <property type="entry name" value="G_glu_transpept"/>
    <property type="match status" value="1"/>
</dbReference>
<evidence type="ECO:0000313" key="2">
    <source>
        <dbReference type="Proteomes" id="UP000434582"/>
    </source>
</evidence>
<dbReference type="PANTHER" id="PTHR43881">
    <property type="entry name" value="GAMMA-GLUTAMYLTRANSPEPTIDASE (AFU_ORTHOLOGUE AFUA_4G13580)"/>
    <property type="match status" value="1"/>
</dbReference>
<dbReference type="InterPro" id="IPR043138">
    <property type="entry name" value="GGT_lsub"/>
</dbReference>
<accession>A0A7X1ZEV9</accession>
<gene>
    <name evidence="1" type="ORF">GHC57_12200</name>
</gene>
<proteinExistence type="predicted"/>
<dbReference type="EMBL" id="WIVE01000038">
    <property type="protein sequence ID" value="MQX37280.1"/>
    <property type="molecule type" value="Genomic_DNA"/>
</dbReference>
<name>A0A7X1ZEV9_9PROT</name>
<comment type="caution">
    <text evidence="1">The sequence shown here is derived from an EMBL/GenBank/DDBJ whole genome shotgun (WGS) entry which is preliminary data.</text>
</comment>
<dbReference type="SUPFAM" id="SSF56235">
    <property type="entry name" value="N-terminal nucleophile aminohydrolases (Ntn hydrolases)"/>
    <property type="match status" value="1"/>
</dbReference>
<evidence type="ECO:0000313" key="1">
    <source>
        <dbReference type="EMBL" id="MQX37280.1"/>
    </source>
</evidence>
<dbReference type="OrthoDB" id="9781342at2"/>
<keyword evidence="2" id="KW-1185">Reference proteome</keyword>
<sequence length="446" mass="47905">IYAREGLDSIPNRGPLAANTVAGAVSGWSSALDISRQHWDGGLPLARLLEDAIHYAAQGAPAAESLSRTTARVRDEMATRPHFADLFLTVDGQAPPPGTWMRNPALAATLRRLAEVGLDDFYRGKVGRALSADLKALGSPLTSDDLASHRSVRRRPLALKLGEGTVYTTQPPTQGLASLMILGLYERLGVQEPEGFDHAHGLLEATKVAFALRNRHVTDPRYMAVHPTTYLADTMLDQMAAGIDRRHAAPWPAPAPEGDTVWMGCIDGAGRAVSFIQSLYQGFGSGVVLPETGVVWHNRGIAFQLDPEKPNVLIPGRRPFHTLNPPMARLRDGSVLVYGTMGGDAQPQIQAQVFTRHVLYGQPLQAAVTAPRWLLGRAWAGTAHDVKIEDRVAPEVIAALEAAGHPVTRLGPFDEIAGHAGAIRRRPDGVLEGATDPRADGIVAAY</sequence>
<dbReference type="Gene3D" id="3.60.20.40">
    <property type="match status" value="1"/>
</dbReference>
<dbReference type="PRINTS" id="PR01210">
    <property type="entry name" value="GGTRANSPTASE"/>
</dbReference>
<organism evidence="1 2">
    <name type="scientific">Roseospira navarrensis</name>
    <dbReference type="NCBI Taxonomy" id="140058"/>
    <lineage>
        <taxon>Bacteria</taxon>
        <taxon>Pseudomonadati</taxon>
        <taxon>Pseudomonadota</taxon>
        <taxon>Alphaproteobacteria</taxon>
        <taxon>Rhodospirillales</taxon>
        <taxon>Rhodospirillaceae</taxon>
        <taxon>Roseospira</taxon>
    </lineage>
</organism>